<dbReference type="InterPro" id="IPR010738">
    <property type="entry name" value="DUF1310"/>
</dbReference>
<dbReference type="RefSeq" id="WP_249513448.1">
    <property type="nucleotide sequence ID" value="NZ_CP093365.1"/>
</dbReference>
<keyword evidence="3" id="KW-1185">Reference proteome</keyword>
<keyword evidence="1" id="KW-0812">Transmembrane</keyword>
<proteinExistence type="predicted"/>
<evidence type="ECO:0000256" key="1">
    <source>
        <dbReference type="SAM" id="Phobius"/>
    </source>
</evidence>
<reference evidence="2 3" key="1">
    <citation type="journal article" date="2022" name="Int. J. Syst. Evol. Microbiol.">
        <title>Apilactobacillus apisilvae sp. nov., Nicolia spurrieriana gen. nov. sp. nov., Bombilactobacillus folatiphilus sp. nov. and Bombilactobacillus thymidiniphilus sp. nov., four new lactic acid bacterial isolates from stingless bees Tetragonula carbonaria and Austroplebeia australis.</title>
        <authorList>
            <person name="Oliphant S.A."/>
            <person name="Watson-Haigh N.S."/>
            <person name="Sumby K.M."/>
            <person name="Gardner J."/>
            <person name="Groom S."/>
            <person name="Jiranek V."/>
        </authorList>
    </citation>
    <scope>NUCLEOTIDE SEQUENCE [LARGE SCALE GENOMIC DNA]</scope>
    <source>
        <strain evidence="2 3">SG4_A1</strain>
    </source>
</reference>
<evidence type="ECO:0000313" key="3">
    <source>
        <dbReference type="Proteomes" id="UP000831947"/>
    </source>
</evidence>
<dbReference type="Pfam" id="PF07006">
    <property type="entry name" value="DUF1310"/>
    <property type="match status" value="1"/>
</dbReference>
<keyword evidence="1" id="KW-1133">Transmembrane helix</keyword>
<name>A0ABY4PFH7_9LACO</name>
<dbReference type="Gene3D" id="3.10.450.130">
    <property type="entry name" value="folded 79 residue fragment of lin0334 like domains"/>
    <property type="match status" value="1"/>
</dbReference>
<evidence type="ECO:0000313" key="2">
    <source>
        <dbReference type="EMBL" id="UQS84264.1"/>
    </source>
</evidence>
<accession>A0ABY4PFH7</accession>
<dbReference type="EMBL" id="CP093365">
    <property type="protein sequence ID" value="UQS84264.1"/>
    <property type="molecule type" value="Genomic_DNA"/>
</dbReference>
<sequence length="128" mass="15073">MLRWIKRYKWWLIISGIVLVIIGLIVGGIHLEEQRQAEFKQEMIKEVKEHNKDILEQLNYDDPHKKVKSLIVDYRTVSHVPMGGIHFDAYINDDESLKFNAILSKDDEEFTVLPAYSNELWNFLTGDK</sequence>
<organism evidence="2 3">
    <name type="scientific">Bombilactobacillus thymidiniphilus</name>
    <dbReference type="NCBI Taxonomy" id="2923363"/>
    <lineage>
        <taxon>Bacteria</taxon>
        <taxon>Bacillati</taxon>
        <taxon>Bacillota</taxon>
        <taxon>Bacilli</taxon>
        <taxon>Lactobacillales</taxon>
        <taxon>Lactobacillaceae</taxon>
        <taxon>Bombilactobacillus</taxon>
    </lineage>
</organism>
<gene>
    <name evidence="2" type="ORF">MOO47_03695</name>
</gene>
<feature type="transmembrane region" description="Helical" evidence="1">
    <location>
        <begin position="12"/>
        <end position="31"/>
    </location>
</feature>
<dbReference type="Proteomes" id="UP000831947">
    <property type="component" value="Chromosome"/>
</dbReference>
<keyword evidence="1" id="KW-0472">Membrane</keyword>
<protein>
    <submittedName>
        <fullName evidence="2">DUF1310 domain-containing protein</fullName>
    </submittedName>
</protein>